<dbReference type="InterPro" id="IPR012338">
    <property type="entry name" value="Beta-lactam/transpept-like"/>
</dbReference>
<accession>A0A6J5ZKG0</accession>
<evidence type="ECO:0000259" key="2">
    <source>
        <dbReference type="Pfam" id="PF21922"/>
    </source>
</evidence>
<evidence type="ECO:0000259" key="1">
    <source>
        <dbReference type="Pfam" id="PF00905"/>
    </source>
</evidence>
<reference evidence="3" key="1">
    <citation type="submission" date="2020-05" db="EMBL/GenBank/DDBJ databases">
        <authorList>
            <person name="Chiriac C."/>
            <person name="Salcher M."/>
            <person name="Ghai R."/>
            <person name="Kavagutti S V."/>
        </authorList>
    </citation>
    <scope>NUCLEOTIDE SEQUENCE</scope>
</reference>
<dbReference type="Gene3D" id="3.40.710.10">
    <property type="entry name" value="DD-peptidase/beta-lactamase superfamily"/>
    <property type="match status" value="1"/>
</dbReference>
<dbReference type="InterPro" id="IPR054120">
    <property type="entry name" value="PBPA_dimer"/>
</dbReference>
<feature type="domain" description="Penicillin-binding protein transpeptidase" evidence="1">
    <location>
        <begin position="153"/>
        <end position="476"/>
    </location>
</feature>
<dbReference type="InterPro" id="IPR050515">
    <property type="entry name" value="Beta-lactam/transpept"/>
</dbReference>
<dbReference type="GO" id="GO:0005886">
    <property type="term" value="C:plasma membrane"/>
    <property type="evidence" value="ECO:0007669"/>
    <property type="project" value="TreeGrafter"/>
</dbReference>
<sequence length="480" mass="50764">MNKPIIRVFAVLLVLFGLLAYFTTRWTVVDRAQLQDNPQNKRQLLAQQKIARGSISAASGTVLARSVKRPDGTYARRYPTDSLFSQTVGFSFLNPGTAGLERFYNGQLIGRTAGLEQTLRKLQGKRAQGNDLHTSLDPQAQQVALDQLAGRAGAVVALDPRSGRVKVMASVPGYDPNVLRSAKATAQLNSAPGAPLLNRNTAGLYPPGSTFKVVAATAAIDSGLYQPDSVVDGSNGVVISGVPLNNDGGEDFGDVDLTTALTQSVNTVWAQVGERVGKRRMNRYMERFGFGSPVPVDLPAAERLASGDYCTVNGSRKLVNATASCVDIGRVAIGQDKLLTTPLQMAMVASAVANRGVLMRPAIGTRTVDPEGRTAYENTPKQFSRVMSADTADKLTAMMTRVVQEGTGTAAALEGIDVAGKTGTAERDVANNITQPWFIAFAPAADPQVAIAVTIEKTVGGFGGTEAAPIAKAVMESLLR</sequence>
<dbReference type="GO" id="GO:0071972">
    <property type="term" value="F:peptidoglycan L,D-transpeptidase activity"/>
    <property type="evidence" value="ECO:0007669"/>
    <property type="project" value="TreeGrafter"/>
</dbReference>
<feature type="domain" description="Penicillin binding protein A dimerisation" evidence="2">
    <location>
        <begin position="52"/>
        <end position="131"/>
    </location>
</feature>
<organism evidence="3">
    <name type="scientific">freshwater metagenome</name>
    <dbReference type="NCBI Taxonomy" id="449393"/>
    <lineage>
        <taxon>unclassified sequences</taxon>
        <taxon>metagenomes</taxon>
        <taxon>ecological metagenomes</taxon>
    </lineage>
</organism>
<dbReference type="GO" id="GO:0071555">
    <property type="term" value="P:cell wall organization"/>
    <property type="evidence" value="ECO:0007669"/>
    <property type="project" value="TreeGrafter"/>
</dbReference>
<dbReference type="PANTHER" id="PTHR30627">
    <property type="entry name" value="PEPTIDOGLYCAN D,D-TRANSPEPTIDASE"/>
    <property type="match status" value="1"/>
</dbReference>
<dbReference type="InterPro" id="IPR001460">
    <property type="entry name" value="PCN-bd_Tpept"/>
</dbReference>
<dbReference type="Pfam" id="PF21922">
    <property type="entry name" value="PBP_dimer_2"/>
    <property type="match status" value="1"/>
</dbReference>
<name>A0A6J5ZKG0_9ZZZZ</name>
<dbReference type="GO" id="GO:0008658">
    <property type="term" value="F:penicillin binding"/>
    <property type="evidence" value="ECO:0007669"/>
    <property type="project" value="InterPro"/>
</dbReference>
<dbReference type="Gene3D" id="3.90.1310.10">
    <property type="entry name" value="Penicillin-binding protein 2a (Domain 2)"/>
    <property type="match status" value="1"/>
</dbReference>
<dbReference type="SUPFAM" id="SSF56601">
    <property type="entry name" value="beta-lactamase/transpeptidase-like"/>
    <property type="match status" value="1"/>
</dbReference>
<proteinExistence type="predicted"/>
<dbReference type="Pfam" id="PF00905">
    <property type="entry name" value="Transpeptidase"/>
    <property type="match status" value="1"/>
</dbReference>
<dbReference type="AlphaFoldDB" id="A0A6J5ZKG0"/>
<dbReference type="EMBL" id="CAESAN010000053">
    <property type="protein sequence ID" value="CAB4343061.1"/>
    <property type="molecule type" value="Genomic_DNA"/>
</dbReference>
<gene>
    <name evidence="3" type="ORF">UFOPK3547_00760</name>
</gene>
<protein>
    <submittedName>
        <fullName evidence="3">Unannotated protein</fullName>
    </submittedName>
</protein>
<dbReference type="PANTHER" id="PTHR30627:SF24">
    <property type="entry name" value="PENICILLIN-BINDING PROTEIN 4B"/>
    <property type="match status" value="1"/>
</dbReference>
<evidence type="ECO:0000313" key="3">
    <source>
        <dbReference type="EMBL" id="CAB4343061.1"/>
    </source>
</evidence>